<keyword evidence="5 15" id="KW-0645">Protease</keyword>
<dbReference type="PANTHER" id="PTHR35864">
    <property type="entry name" value="ZINC METALLOPROTEASE MJ0611-RELATED"/>
    <property type="match status" value="1"/>
</dbReference>
<proteinExistence type="inferred from homology"/>
<comment type="caution">
    <text evidence="15">The sequence shown here is derived from an EMBL/GenBank/DDBJ whole genome shotgun (WGS) entry which is preliminary data.</text>
</comment>
<reference evidence="15 16" key="1">
    <citation type="submission" date="2021-03" db="EMBL/GenBank/DDBJ databases">
        <title>Genomic Encyclopedia of Type Strains, Phase IV (KMG-IV): sequencing the most valuable type-strain genomes for metagenomic binning, comparative biology and taxonomic classification.</title>
        <authorList>
            <person name="Goeker M."/>
        </authorList>
    </citation>
    <scope>NUCLEOTIDE SEQUENCE [LARGE SCALE GENOMIC DNA]</scope>
    <source>
        <strain evidence="15 16">DSM 27138</strain>
    </source>
</reference>
<sequence length="208" mass="22914">MSDLQQIVMSVPGVVIGFAFHEYAHAQVATWFGDDTPRLQGRLTLNPLAHLDPIGTLLLLLAGFGWAKPVMVNTARLRPRILGDIAVSLAGVAMNFILAVIFLLLYTMANRGMLGWSHPVLSGTFWLAMTMNIILVGFNLLPIPPLDGFRVAQYLLPAGSHELVHNLYRFGPLLLIILFATDILDLAPVYNAIYRAVTFVAWPIGRLL</sequence>
<dbReference type="Pfam" id="PF02163">
    <property type="entry name" value="Peptidase_M50"/>
    <property type="match status" value="1"/>
</dbReference>
<evidence type="ECO:0000256" key="1">
    <source>
        <dbReference type="ARBA" id="ARBA00001947"/>
    </source>
</evidence>
<name>A0ABS4JMG6_9FIRM</name>
<dbReference type="InterPro" id="IPR008915">
    <property type="entry name" value="Peptidase_M50"/>
</dbReference>
<dbReference type="CDD" id="cd06158">
    <property type="entry name" value="S2P-M50_like_1"/>
    <property type="match status" value="1"/>
</dbReference>
<keyword evidence="10 13" id="KW-1133">Transmembrane helix</keyword>
<dbReference type="Proteomes" id="UP001519289">
    <property type="component" value="Unassembled WGS sequence"/>
</dbReference>
<dbReference type="GO" id="GO:0008233">
    <property type="term" value="F:peptidase activity"/>
    <property type="evidence" value="ECO:0007669"/>
    <property type="project" value="UniProtKB-KW"/>
</dbReference>
<feature type="transmembrane region" description="Helical" evidence="13">
    <location>
        <begin position="167"/>
        <end position="187"/>
    </location>
</feature>
<dbReference type="EMBL" id="JAGGLG010000001">
    <property type="protein sequence ID" value="MBP2016734.1"/>
    <property type="molecule type" value="Genomic_DNA"/>
</dbReference>
<keyword evidence="7" id="KW-0479">Metal-binding</keyword>
<comment type="similarity">
    <text evidence="3">Belongs to the peptidase M50B family.</text>
</comment>
<evidence type="ECO:0000256" key="10">
    <source>
        <dbReference type="ARBA" id="ARBA00022989"/>
    </source>
</evidence>
<evidence type="ECO:0000256" key="9">
    <source>
        <dbReference type="ARBA" id="ARBA00022833"/>
    </source>
</evidence>
<comment type="cofactor">
    <cofactor evidence="1">
        <name>Zn(2+)</name>
        <dbReference type="ChEBI" id="CHEBI:29105"/>
    </cofactor>
</comment>
<feature type="transmembrane region" description="Helical" evidence="13">
    <location>
        <begin position="87"/>
        <end position="108"/>
    </location>
</feature>
<evidence type="ECO:0000256" key="13">
    <source>
        <dbReference type="SAM" id="Phobius"/>
    </source>
</evidence>
<keyword evidence="6 13" id="KW-0812">Transmembrane</keyword>
<keyword evidence="8" id="KW-0378">Hydrolase</keyword>
<keyword evidence="9" id="KW-0862">Zinc</keyword>
<feature type="transmembrane region" description="Helical" evidence="13">
    <location>
        <begin position="120"/>
        <end position="141"/>
    </location>
</feature>
<organism evidence="15 16">
    <name type="scientific">Symbiobacterium terraclitae</name>
    <dbReference type="NCBI Taxonomy" id="557451"/>
    <lineage>
        <taxon>Bacteria</taxon>
        <taxon>Bacillati</taxon>
        <taxon>Bacillota</taxon>
        <taxon>Clostridia</taxon>
        <taxon>Eubacteriales</taxon>
        <taxon>Symbiobacteriaceae</taxon>
        <taxon>Symbiobacterium</taxon>
    </lineage>
</organism>
<keyword evidence="11" id="KW-0482">Metalloprotease</keyword>
<evidence type="ECO:0000259" key="14">
    <source>
        <dbReference type="Pfam" id="PF02163"/>
    </source>
</evidence>
<evidence type="ECO:0000256" key="6">
    <source>
        <dbReference type="ARBA" id="ARBA00022692"/>
    </source>
</evidence>
<evidence type="ECO:0000256" key="3">
    <source>
        <dbReference type="ARBA" id="ARBA00007931"/>
    </source>
</evidence>
<evidence type="ECO:0000313" key="16">
    <source>
        <dbReference type="Proteomes" id="UP001519289"/>
    </source>
</evidence>
<dbReference type="InterPro" id="IPR052348">
    <property type="entry name" value="Metallopeptidase_M50B"/>
</dbReference>
<feature type="domain" description="Peptidase M50" evidence="14">
    <location>
        <begin position="123"/>
        <end position="163"/>
    </location>
</feature>
<accession>A0ABS4JMG6</accession>
<feature type="transmembrane region" description="Helical" evidence="13">
    <location>
        <begin position="48"/>
        <end position="67"/>
    </location>
</feature>
<protein>
    <submittedName>
        <fullName evidence="15">Zn-dependent protease</fullName>
    </submittedName>
</protein>
<dbReference type="InterPro" id="IPR044537">
    <property type="entry name" value="Rip2-like"/>
</dbReference>
<comment type="subcellular location">
    <subcellularLocation>
        <location evidence="2">Cell membrane</location>
        <topology evidence="2">Multi-pass membrane protein</topology>
    </subcellularLocation>
</comment>
<evidence type="ECO:0000256" key="11">
    <source>
        <dbReference type="ARBA" id="ARBA00023049"/>
    </source>
</evidence>
<evidence type="ECO:0000256" key="8">
    <source>
        <dbReference type="ARBA" id="ARBA00022801"/>
    </source>
</evidence>
<keyword evidence="12 13" id="KW-0472">Membrane</keyword>
<dbReference type="PANTHER" id="PTHR35864:SF1">
    <property type="entry name" value="ZINC METALLOPROTEASE YWHC-RELATED"/>
    <property type="match status" value="1"/>
</dbReference>
<dbReference type="GO" id="GO:0006508">
    <property type="term" value="P:proteolysis"/>
    <property type="evidence" value="ECO:0007669"/>
    <property type="project" value="UniProtKB-KW"/>
</dbReference>
<keyword evidence="16" id="KW-1185">Reference proteome</keyword>
<dbReference type="RefSeq" id="WP_209464891.1">
    <property type="nucleotide sequence ID" value="NZ_JAGGLG010000001.1"/>
</dbReference>
<evidence type="ECO:0000313" key="15">
    <source>
        <dbReference type="EMBL" id="MBP2016734.1"/>
    </source>
</evidence>
<evidence type="ECO:0000256" key="5">
    <source>
        <dbReference type="ARBA" id="ARBA00022670"/>
    </source>
</evidence>
<keyword evidence="4" id="KW-1003">Cell membrane</keyword>
<evidence type="ECO:0000256" key="4">
    <source>
        <dbReference type="ARBA" id="ARBA00022475"/>
    </source>
</evidence>
<evidence type="ECO:0000256" key="12">
    <source>
        <dbReference type="ARBA" id="ARBA00023136"/>
    </source>
</evidence>
<evidence type="ECO:0000256" key="2">
    <source>
        <dbReference type="ARBA" id="ARBA00004651"/>
    </source>
</evidence>
<gene>
    <name evidence="15" type="ORF">J2Z79_000107</name>
</gene>
<evidence type="ECO:0000256" key="7">
    <source>
        <dbReference type="ARBA" id="ARBA00022723"/>
    </source>
</evidence>